<dbReference type="Proteomes" id="UP000814140">
    <property type="component" value="Unassembled WGS sequence"/>
</dbReference>
<reference evidence="1" key="1">
    <citation type="submission" date="2021-03" db="EMBL/GenBank/DDBJ databases">
        <authorList>
            <consortium name="DOE Joint Genome Institute"/>
            <person name="Ahrendt S."/>
            <person name="Looney B.P."/>
            <person name="Miyauchi S."/>
            <person name="Morin E."/>
            <person name="Drula E."/>
            <person name="Courty P.E."/>
            <person name="Chicoki N."/>
            <person name="Fauchery L."/>
            <person name="Kohler A."/>
            <person name="Kuo A."/>
            <person name="Labutti K."/>
            <person name="Pangilinan J."/>
            <person name="Lipzen A."/>
            <person name="Riley R."/>
            <person name="Andreopoulos W."/>
            <person name="He G."/>
            <person name="Johnson J."/>
            <person name="Barry K.W."/>
            <person name="Grigoriev I.V."/>
            <person name="Nagy L."/>
            <person name="Hibbett D."/>
            <person name="Henrissat B."/>
            <person name="Matheny P.B."/>
            <person name="Labbe J."/>
            <person name="Martin F."/>
        </authorList>
    </citation>
    <scope>NUCLEOTIDE SEQUENCE</scope>
    <source>
        <strain evidence="1">HHB10654</strain>
    </source>
</reference>
<evidence type="ECO:0000313" key="2">
    <source>
        <dbReference type="Proteomes" id="UP000814140"/>
    </source>
</evidence>
<accession>A0ACB8SIG6</accession>
<evidence type="ECO:0000313" key="1">
    <source>
        <dbReference type="EMBL" id="KAI0055725.1"/>
    </source>
</evidence>
<reference evidence="1" key="2">
    <citation type="journal article" date="2022" name="New Phytol.">
        <title>Evolutionary transition to the ectomycorrhizal habit in the genomes of a hyperdiverse lineage of mushroom-forming fungi.</title>
        <authorList>
            <person name="Looney B."/>
            <person name="Miyauchi S."/>
            <person name="Morin E."/>
            <person name="Drula E."/>
            <person name="Courty P.E."/>
            <person name="Kohler A."/>
            <person name="Kuo A."/>
            <person name="LaButti K."/>
            <person name="Pangilinan J."/>
            <person name="Lipzen A."/>
            <person name="Riley R."/>
            <person name="Andreopoulos W."/>
            <person name="He G."/>
            <person name="Johnson J."/>
            <person name="Nolan M."/>
            <person name="Tritt A."/>
            <person name="Barry K.W."/>
            <person name="Grigoriev I.V."/>
            <person name="Nagy L.G."/>
            <person name="Hibbett D."/>
            <person name="Henrissat B."/>
            <person name="Matheny P.B."/>
            <person name="Labbe J."/>
            <person name="Martin F.M."/>
        </authorList>
    </citation>
    <scope>NUCLEOTIDE SEQUENCE</scope>
    <source>
        <strain evidence="1">HHB10654</strain>
    </source>
</reference>
<organism evidence="1 2">
    <name type="scientific">Artomyces pyxidatus</name>
    <dbReference type="NCBI Taxonomy" id="48021"/>
    <lineage>
        <taxon>Eukaryota</taxon>
        <taxon>Fungi</taxon>
        <taxon>Dikarya</taxon>
        <taxon>Basidiomycota</taxon>
        <taxon>Agaricomycotina</taxon>
        <taxon>Agaricomycetes</taxon>
        <taxon>Russulales</taxon>
        <taxon>Auriscalpiaceae</taxon>
        <taxon>Artomyces</taxon>
    </lineage>
</organism>
<name>A0ACB8SIG6_9AGAM</name>
<gene>
    <name evidence="1" type="ORF">BV25DRAFT_1815200</name>
</gene>
<protein>
    <submittedName>
        <fullName evidence="1">Uncharacterized protein</fullName>
    </submittedName>
</protein>
<sequence>FRARWIQGVPIVVEGLLDHLMGRWKPQDLILRYGDTKITLVNVVTNATKASTVRDFFDGFGRHHELDQIWKLKDWPPTELFQAKFGPLYAAFQRAIPFPDLVRLDGVLNLRSHFPDNGVVPDLGPKMYNAYGPGNGGRLVCSTRLHMDMTDACNMMAHSEPFNNRETGTARWHIFPWGSIPILREFLRTTVNFSGAGDPIHSQSIYLDDSLLDLLASQHNVRPYTIDQRPGDVVYIPAGCPHQVRNETSAFDST</sequence>
<comment type="caution">
    <text evidence="1">The sequence shown here is derived from an EMBL/GenBank/DDBJ whole genome shotgun (WGS) entry which is preliminary data.</text>
</comment>
<keyword evidence="2" id="KW-1185">Reference proteome</keyword>
<dbReference type="EMBL" id="MU277281">
    <property type="protein sequence ID" value="KAI0055725.1"/>
    <property type="molecule type" value="Genomic_DNA"/>
</dbReference>
<feature type="non-terminal residue" evidence="1">
    <location>
        <position position="1"/>
    </location>
</feature>
<proteinExistence type="predicted"/>